<dbReference type="InterPro" id="IPR050745">
    <property type="entry name" value="Multifunctional_regulatory"/>
</dbReference>
<evidence type="ECO:0000256" key="3">
    <source>
        <dbReference type="ARBA" id="ARBA00022537"/>
    </source>
</evidence>
<keyword evidence="4" id="KW-0677">Repeat</keyword>
<evidence type="ECO:0000256" key="6">
    <source>
        <dbReference type="ARBA" id="ARBA00023043"/>
    </source>
</evidence>
<dbReference type="VEuPathDB" id="VectorBase:LOC119167125"/>
<dbReference type="InterPro" id="IPR036770">
    <property type="entry name" value="Ankyrin_rpt-contain_sf"/>
</dbReference>
<evidence type="ECO:0000256" key="2">
    <source>
        <dbReference type="ARBA" id="ARBA00022483"/>
    </source>
</evidence>
<protein>
    <recommendedName>
        <fullName evidence="11">Ankyrin</fullName>
    </recommendedName>
</protein>
<feature type="repeat" description="ANK" evidence="8">
    <location>
        <begin position="77"/>
        <end position="113"/>
    </location>
</feature>
<dbReference type="GO" id="GO:0006887">
    <property type="term" value="P:exocytosis"/>
    <property type="evidence" value="ECO:0007669"/>
    <property type="project" value="UniProtKB-KW"/>
</dbReference>
<evidence type="ECO:0000256" key="1">
    <source>
        <dbReference type="ARBA" id="ARBA00004175"/>
    </source>
</evidence>
<dbReference type="Pfam" id="PF12796">
    <property type="entry name" value="Ank_2"/>
    <property type="match status" value="1"/>
</dbReference>
<evidence type="ECO:0000313" key="10">
    <source>
        <dbReference type="Proteomes" id="UP000821866"/>
    </source>
</evidence>
<reference evidence="9" key="2">
    <citation type="submission" date="2021-09" db="EMBL/GenBank/DDBJ databases">
        <authorList>
            <person name="Jia N."/>
            <person name="Wang J."/>
            <person name="Shi W."/>
            <person name="Du L."/>
            <person name="Sun Y."/>
            <person name="Zhan W."/>
            <person name="Jiang J."/>
            <person name="Wang Q."/>
            <person name="Zhang B."/>
            <person name="Ji P."/>
            <person name="Sakyi L.B."/>
            <person name="Cui X."/>
            <person name="Yuan T."/>
            <person name="Jiang B."/>
            <person name="Yang W."/>
            <person name="Lam T.T.-Y."/>
            <person name="Chang Q."/>
            <person name="Ding S."/>
            <person name="Wang X."/>
            <person name="Zhu J."/>
            <person name="Ruan X."/>
            <person name="Zhao L."/>
            <person name="Wei J."/>
            <person name="Que T."/>
            <person name="Du C."/>
            <person name="Cheng J."/>
            <person name="Dai P."/>
            <person name="Han X."/>
            <person name="Huang E."/>
            <person name="Gao Y."/>
            <person name="Liu J."/>
            <person name="Shao H."/>
            <person name="Ye R."/>
            <person name="Li L."/>
            <person name="Wei W."/>
            <person name="Wang X."/>
            <person name="Wang C."/>
            <person name="Huo Q."/>
            <person name="Li W."/>
            <person name="Guo W."/>
            <person name="Chen H."/>
            <person name="Chen S."/>
            <person name="Zhou L."/>
            <person name="Zhou L."/>
            <person name="Ni X."/>
            <person name="Tian J."/>
            <person name="Zhou Y."/>
            <person name="Sheng Y."/>
            <person name="Liu T."/>
            <person name="Pan Y."/>
            <person name="Xia L."/>
            <person name="Li J."/>
            <person name="Zhao F."/>
            <person name="Cao W."/>
        </authorList>
    </citation>
    <scope>NUCLEOTIDE SEQUENCE</scope>
    <source>
        <strain evidence="9">Rmic-2018</strain>
        <tissue evidence="9">Larvae</tissue>
    </source>
</reference>
<keyword evidence="7" id="KW-0472">Membrane</keyword>
<sequence>MDFTEVWNNTRSTVSVAIACSDVVALKELIVSGKPVDVQDNRGWRPLHDAVEAGCSVEVLDLLLAHADTDVNWCTFEGETALLLACKRLKGKTLLDIVNKLLGSGADANIADHEGDSPLLAVTYYEHIFLGEPNSVLRLGTDITYDERGSAQRSVTLDDGRAGKVVLSRK</sequence>
<dbReference type="Proteomes" id="UP000821866">
    <property type="component" value="Chromosome 4"/>
</dbReference>
<keyword evidence="5" id="KW-0800">Toxin</keyword>
<keyword evidence="5" id="KW-0528">Neurotoxin</keyword>
<organism evidence="9 10">
    <name type="scientific">Rhipicephalus microplus</name>
    <name type="common">Cattle tick</name>
    <name type="synonym">Boophilus microplus</name>
    <dbReference type="NCBI Taxonomy" id="6941"/>
    <lineage>
        <taxon>Eukaryota</taxon>
        <taxon>Metazoa</taxon>
        <taxon>Ecdysozoa</taxon>
        <taxon>Arthropoda</taxon>
        <taxon>Chelicerata</taxon>
        <taxon>Arachnida</taxon>
        <taxon>Acari</taxon>
        <taxon>Parasitiformes</taxon>
        <taxon>Ixodida</taxon>
        <taxon>Ixodoidea</taxon>
        <taxon>Ixodidae</taxon>
        <taxon>Rhipicephalinae</taxon>
        <taxon>Rhipicephalus</taxon>
        <taxon>Boophilus</taxon>
    </lineage>
</organism>
<comment type="subcellular location">
    <subcellularLocation>
        <location evidence="1">Target cell membrane</location>
    </subcellularLocation>
</comment>
<keyword evidence="2" id="KW-0268">Exocytosis</keyword>
<comment type="caution">
    <text evidence="9">The sequence shown here is derived from an EMBL/GenBank/DDBJ whole genome shotgun (WGS) entry which is preliminary data.</text>
</comment>
<accession>A0A9J6E031</accession>
<evidence type="ECO:0000256" key="8">
    <source>
        <dbReference type="PROSITE-ProRule" id="PRU00023"/>
    </source>
</evidence>
<evidence type="ECO:0000256" key="7">
    <source>
        <dbReference type="ARBA" id="ARBA00023298"/>
    </source>
</evidence>
<dbReference type="GO" id="GO:0044231">
    <property type="term" value="C:host cell presynaptic membrane"/>
    <property type="evidence" value="ECO:0007669"/>
    <property type="project" value="UniProtKB-KW"/>
</dbReference>
<reference evidence="9" key="1">
    <citation type="journal article" date="2020" name="Cell">
        <title>Large-Scale Comparative Analyses of Tick Genomes Elucidate Their Genetic Diversity and Vector Capacities.</title>
        <authorList>
            <consortium name="Tick Genome and Microbiome Consortium (TIGMIC)"/>
            <person name="Jia N."/>
            <person name="Wang J."/>
            <person name="Shi W."/>
            <person name="Du L."/>
            <person name="Sun Y."/>
            <person name="Zhan W."/>
            <person name="Jiang J.F."/>
            <person name="Wang Q."/>
            <person name="Zhang B."/>
            <person name="Ji P."/>
            <person name="Bell-Sakyi L."/>
            <person name="Cui X.M."/>
            <person name="Yuan T.T."/>
            <person name="Jiang B.G."/>
            <person name="Yang W.F."/>
            <person name="Lam T.T."/>
            <person name="Chang Q.C."/>
            <person name="Ding S.J."/>
            <person name="Wang X.J."/>
            <person name="Zhu J.G."/>
            <person name="Ruan X.D."/>
            <person name="Zhao L."/>
            <person name="Wei J.T."/>
            <person name="Ye R.Z."/>
            <person name="Que T.C."/>
            <person name="Du C.H."/>
            <person name="Zhou Y.H."/>
            <person name="Cheng J.X."/>
            <person name="Dai P.F."/>
            <person name="Guo W.B."/>
            <person name="Han X.H."/>
            <person name="Huang E.J."/>
            <person name="Li L.F."/>
            <person name="Wei W."/>
            <person name="Gao Y.C."/>
            <person name="Liu J.Z."/>
            <person name="Shao H.Z."/>
            <person name="Wang X."/>
            <person name="Wang C.C."/>
            <person name="Yang T.C."/>
            <person name="Huo Q.B."/>
            <person name="Li W."/>
            <person name="Chen H.Y."/>
            <person name="Chen S.E."/>
            <person name="Zhou L.G."/>
            <person name="Ni X.B."/>
            <person name="Tian J.H."/>
            <person name="Sheng Y."/>
            <person name="Liu T."/>
            <person name="Pan Y.S."/>
            <person name="Xia L.Y."/>
            <person name="Li J."/>
            <person name="Zhao F."/>
            <person name="Cao W.C."/>
        </authorList>
    </citation>
    <scope>NUCLEOTIDE SEQUENCE</scope>
    <source>
        <strain evidence="9">Rmic-2018</strain>
    </source>
</reference>
<keyword evidence="7" id="KW-1053">Target membrane</keyword>
<evidence type="ECO:0000256" key="5">
    <source>
        <dbReference type="ARBA" id="ARBA00023028"/>
    </source>
</evidence>
<evidence type="ECO:0008006" key="11">
    <source>
        <dbReference type="Google" id="ProtNLM"/>
    </source>
</evidence>
<dbReference type="EMBL" id="JABSTU010000006">
    <property type="protein sequence ID" value="KAH8027578.1"/>
    <property type="molecule type" value="Genomic_DNA"/>
</dbReference>
<keyword evidence="5" id="KW-0638">Presynaptic neurotoxin</keyword>
<dbReference type="PANTHER" id="PTHR24189">
    <property type="entry name" value="MYOTROPHIN"/>
    <property type="match status" value="1"/>
</dbReference>
<dbReference type="PROSITE" id="PS50088">
    <property type="entry name" value="ANK_REPEAT"/>
    <property type="match status" value="1"/>
</dbReference>
<dbReference type="GO" id="GO:0044218">
    <property type="term" value="C:other organism cell membrane"/>
    <property type="evidence" value="ECO:0007669"/>
    <property type="project" value="UniProtKB-KW"/>
</dbReference>
<keyword evidence="10" id="KW-1185">Reference proteome</keyword>
<dbReference type="AlphaFoldDB" id="A0A9J6E031"/>
<dbReference type="SMART" id="SM00248">
    <property type="entry name" value="ANK"/>
    <property type="match status" value="2"/>
</dbReference>
<dbReference type="Gene3D" id="1.25.40.20">
    <property type="entry name" value="Ankyrin repeat-containing domain"/>
    <property type="match status" value="1"/>
</dbReference>
<name>A0A9J6E031_RHIMP</name>
<evidence type="ECO:0000256" key="4">
    <source>
        <dbReference type="ARBA" id="ARBA00022737"/>
    </source>
</evidence>
<evidence type="ECO:0000313" key="9">
    <source>
        <dbReference type="EMBL" id="KAH8027578.1"/>
    </source>
</evidence>
<proteinExistence type="predicted"/>
<gene>
    <name evidence="9" type="ORF">HPB51_007128</name>
</gene>
<dbReference type="SUPFAM" id="SSF48403">
    <property type="entry name" value="Ankyrin repeat"/>
    <property type="match status" value="1"/>
</dbReference>
<dbReference type="InterPro" id="IPR002110">
    <property type="entry name" value="Ankyrin_rpt"/>
</dbReference>
<keyword evidence="6 8" id="KW-0040">ANK repeat</keyword>
<keyword evidence="3" id="KW-1052">Target cell membrane</keyword>